<dbReference type="Proteomes" id="UP000827872">
    <property type="component" value="Linkage Group LG17"/>
</dbReference>
<accession>A0ACB8E672</accession>
<organism evidence="1 2">
    <name type="scientific">Sphaerodactylus townsendi</name>
    <dbReference type="NCBI Taxonomy" id="933632"/>
    <lineage>
        <taxon>Eukaryota</taxon>
        <taxon>Metazoa</taxon>
        <taxon>Chordata</taxon>
        <taxon>Craniata</taxon>
        <taxon>Vertebrata</taxon>
        <taxon>Euteleostomi</taxon>
        <taxon>Lepidosauria</taxon>
        <taxon>Squamata</taxon>
        <taxon>Bifurcata</taxon>
        <taxon>Gekkota</taxon>
        <taxon>Sphaerodactylidae</taxon>
        <taxon>Sphaerodactylus</taxon>
    </lineage>
</organism>
<comment type="caution">
    <text evidence="1">The sequence shown here is derived from an EMBL/GenBank/DDBJ whole genome shotgun (WGS) entry which is preliminary data.</text>
</comment>
<sequence>MRAVGAGLSLLLAACLASPPRAVYTNHWAVRLQGGPREAERLAARYGYLNLGQTPLEGSQTHPHQAELSSLSAVCFETDIH</sequence>
<evidence type="ECO:0000313" key="2">
    <source>
        <dbReference type="Proteomes" id="UP000827872"/>
    </source>
</evidence>
<protein>
    <submittedName>
        <fullName evidence="1">Uncharacterized protein</fullName>
    </submittedName>
</protein>
<evidence type="ECO:0000313" key="1">
    <source>
        <dbReference type="EMBL" id="KAH7987657.1"/>
    </source>
</evidence>
<reference evidence="1" key="1">
    <citation type="submission" date="2021-08" db="EMBL/GenBank/DDBJ databases">
        <title>The first chromosome-level gecko genome reveals the dynamic sex chromosomes of Neotropical dwarf geckos (Sphaerodactylidae: Sphaerodactylus).</title>
        <authorList>
            <person name="Pinto B.J."/>
            <person name="Keating S.E."/>
            <person name="Gamble T."/>
        </authorList>
    </citation>
    <scope>NUCLEOTIDE SEQUENCE</scope>
    <source>
        <strain evidence="1">TG3544</strain>
    </source>
</reference>
<proteinExistence type="predicted"/>
<name>A0ACB8E672_9SAUR</name>
<gene>
    <name evidence="1" type="ORF">K3G42_008907</name>
</gene>
<dbReference type="EMBL" id="CM037630">
    <property type="protein sequence ID" value="KAH7987657.1"/>
    <property type="molecule type" value="Genomic_DNA"/>
</dbReference>
<keyword evidence="2" id="KW-1185">Reference proteome</keyword>